<reference evidence="3 4" key="1">
    <citation type="submission" date="2017-01" db="EMBL/GenBank/DDBJ databases">
        <authorList>
            <person name="Mah S.A."/>
            <person name="Swanson W.J."/>
            <person name="Moy G.W."/>
            <person name="Vacquier V.D."/>
        </authorList>
    </citation>
    <scope>NUCLEOTIDE SEQUENCE [LARGE SCALE GENOMIC DNA]</scope>
    <source>
        <strain evidence="3 4">DSM 26375</strain>
    </source>
</reference>
<dbReference type="GO" id="GO:0016020">
    <property type="term" value="C:membrane"/>
    <property type="evidence" value="ECO:0007669"/>
    <property type="project" value="InterPro"/>
</dbReference>
<feature type="signal peptide" evidence="1">
    <location>
        <begin position="1"/>
        <end position="19"/>
    </location>
</feature>
<sequence length="315" mass="31839">MKKFLIATTALTLSAGVAAAEVKFGGDARLGMNYDGSRVAPAQSKTWLEKRVTINIDASTTADNGVTFGARVRLRSDEVAGTAVNGARVFVRAGGLTVAGGNILGAIESMPGVYAPSVGLTGLAWSGMVTNVTGRYFDWDAYSSRGNGAEGLEVIYTMGDFTGHVSYSSTKLVGVGGATVDTLSAYGAYKFSGWTVALGLADGDAVNDSSDKIVLTVGGKIGDFGVGFGAARNGKGVSKVNKFAINGSYAMGATTISGYVASESGHGAAAAVPAAKTTFGLGASYDLGGGASIVGGVERTNAKKARADLGVSFRF</sequence>
<dbReference type="InterPro" id="IPR033900">
    <property type="entry name" value="Gram_neg_porin_domain"/>
</dbReference>
<dbReference type="Pfam" id="PF13609">
    <property type="entry name" value="Porin_4"/>
    <property type="match status" value="1"/>
</dbReference>
<accession>A0A1N7QDI0</accession>
<evidence type="ECO:0000256" key="1">
    <source>
        <dbReference type="SAM" id="SignalP"/>
    </source>
</evidence>
<evidence type="ECO:0000259" key="2">
    <source>
        <dbReference type="Pfam" id="PF13609"/>
    </source>
</evidence>
<dbReference type="SUPFAM" id="SSF56935">
    <property type="entry name" value="Porins"/>
    <property type="match status" value="1"/>
</dbReference>
<dbReference type="Gene3D" id="2.40.160.10">
    <property type="entry name" value="Porin"/>
    <property type="match status" value="1"/>
</dbReference>
<keyword evidence="4" id="KW-1185">Reference proteome</keyword>
<proteinExistence type="predicted"/>
<dbReference type="Proteomes" id="UP000186141">
    <property type="component" value="Unassembled WGS sequence"/>
</dbReference>
<dbReference type="AlphaFoldDB" id="A0A1N7QDI0"/>
<feature type="domain" description="Porin" evidence="2">
    <location>
        <begin position="7"/>
        <end position="304"/>
    </location>
</feature>
<evidence type="ECO:0000313" key="4">
    <source>
        <dbReference type="Proteomes" id="UP000186141"/>
    </source>
</evidence>
<protein>
    <submittedName>
        <fullName evidence="3">Outer membrane protein OmpU</fullName>
    </submittedName>
</protein>
<dbReference type="EMBL" id="FTOT01000009">
    <property type="protein sequence ID" value="SIT20627.1"/>
    <property type="molecule type" value="Genomic_DNA"/>
</dbReference>
<keyword evidence="1" id="KW-0732">Signal</keyword>
<feature type="chain" id="PRO_5012342735" evidence="1">
    <location>
        <begin position="20"/>
        <end position="315"/>
    </location>
</feature>
<name>A0A1N7QDI0_9RHOB</name>
<gene>
    <name evidence="3" type="ORF">SAMN05421774_10923</name>
</gene>
<evidence type="ECO:0000313" key="3">
    <source>
        <dbReference type="EMBL" id="SIT20627.1"/>
    </source>
</evidence>
<organism evidence="3 4">
    <name type="scientific">Gemmobacter megaterium</name>
    <dbReference type="NCBI Taxonomy" id="1086013"/>
    <lineage>
        <taxon>Bacteria</taxon>
        <taxon>Pseudomonadati</taxon>
        <taxon>Pseudomonadota</taxon>
        <taxon>Alphaproteobacteria</taxon>
        <taxon>Rhodobacterales</taxon>
        <taxon>Paracoccaceae</taxon>
        <taxon>Gemmobacter</taxon>
    </lineage>
</organism>
<dbReference type="GO" id="GO:0015288">
    <property type="term" value="F:porin activity"/>
    <property type="evidence" value="ECO:0007669"/>
    <property type="project" value="InterPro"/>
</dbReference>
<dbReference type="STRING" id="1086013.SAMN05421774_10923"/>
<dbReference type="InterPro" id="IPR023614">
    <property type="entry name" value="Porin_dom_sf"/>
</dbReference>